<accession>A0ABQ5FHS4</accession>
<dbReference type="Proteomes" id="UP001151760">
    <property type="component" value="Unassembled WGS sequence"/>
</dbReference>
<sequence length="250" mass="28978">MNQMSTMAENVIAAGSKKRPPMLGIIEVPGTATTLPTTRERTFDDLTPTEKIRKTCGIKVTNIILSGLPPDVYSLVNHHTDAKELWDRVKLLMEGETIHSYYLRLAKLINDMNTIGMTMRPLKVNTKFVNHLQSEWSKFVTDIKLSKVIHNLNFDQLYAYPSHQSQYNQQFSTIPQQQQSITPLQQQQFYSHPLDQQSYQAPVVHQHAYEAPVFIINHLQYFYNLIQVMLYQSFFQLLIPLKVSTKLWHS</sequence>
<keyword evidence="2" id="KW-1185">Reference proteome</keyword>
<proteinExistence type="predicted"/>
<comment type="caution">
    <text evidence="1">The sequence shown here is derived from an EMBL/GenBank/DDBJ whole genome shotgun (WGS) entry which is preliminary data.</text>
</comment>
<name>A0ABQ5FHS4_9ASTR</name>
<protein>
    <recommendedName>
        <fullName evidence="3">Integrase, catalytic region, zinc finger, CCHC-type, peptidase aspartic, catalytic</fullName>
    </recommendedName>
</protein>
<evidence type="ECO:0000313" key="2">
    <source>
        <dbReference type="Proteomes" id="UP001151760"/>
    </source>
</evidence>
<dbReference type="EMBL" id="BQNB010017389">
    <property type="protein sequence ID" value="GJT62604.1"/>
    <property type="molecule type" value="Genomic_DNA"/>
</dbReference>
<reference evidence="1" key="2">
    <citation type="submission" date="2022-01" db="EMBL/GenBank/DDBJ databases">
        <authorList>
            <person name="Yamashiro T."/>
            <person name="Shiraishi A."/>
            <person name="Satake H."/>
            <person name="Nakayama K."/>
        </authorList>
    </citation>
    <scope>NUCLEOTIDE SEQUENCE</scope>
</reference>
<gene>
    <name evidence="1" type="ORF">Tco_1006137</name>
</gene>
<evidence type="ECO:0008006" key="3">
    <source>
        <dbReference type="Google" id="ProtNLM"/>
    </source>
</evidence>
<reference evidence="1" key="1">
    <citation type="journal article" date="2022" name="Int. J. Mol. Sci.">
        <title>Draft Genome of Tanacetum Coccineum: Genomic Comparison of Closely Related Tanacetum-Family Plants.</title>
        <authorList>
            <person name="Yamashiro T."/>
            <person name="Shiraishi A."/>
            <person name="Nakayama K."/>
            <person name="Satake H."/>
        </authorList>
    </citation>
    <scope>NUCLEOTIDE SEQUENCE</scope>
</reference>
<evidence type="ECO:0000313" key="1">
    <source>
        <dbReference type="EMBL" id="GJT62604.1"/>
    </source>
</evidence>
<organism evidence="1 2">
    <name type="scientific">Tanacetum coccineum</name>
    <dbReference type="NCBI Taxonomy" id="301880"/>
    <lineage>
        <taxon>Eukaryota</taxon>
        <taxon>Viridiplantae</taxon>
        <taxon>Streptophyta</taxon>
        <taxon>Embryophyta</taxon>
        <taxon>Tracheophyta</taxon>
        <taxon>Spermatophyta</taxon>
        <taxon>Magnoliopsida</taxon>
        <taxon>eudicotyledons</taxon>
        <taxon>Gunneridae</taxon>
        <taxon>Pentapetalae</taxon>
        <taxon>asterids</taxon>
        <taxon>campanulids</taxon>
        <taxon>Asterales</taxon>
        <taxon>Asteraceae</taxon>
        <taxon>Asteroideae</taxon>
        <taxon>Anthemideae</taxon>
        <taxon>Anthemidinae</taxon>
        <taxon>Tanacetum</taxon>
    </lineage>
</organism>